<dbReference type="Proteomes" id="UP000184363">
    <property type="component" value="Unassembled WGS sequence"/>
</dbReference>
<dbReference type="SUPFAM" id="SSF48498">
    <property type="entry name" value="Tetracyclin repressor-like, C-terminal domain"/>
    <property type="match status" value="1"/>
</dbReference>
<dbReference type="Gene3D" id="1.10.10.60">
    <property type="entry name" value="Homeodomain-like"/>
    <property type="match status" value="1"/>
</dbReference>
<dbReference type="InterPro" id="IPR036271">
    <property type="entry name" value="Tet_transcr_reg_TetR-rel_C_sf"/>
</dbReference>
<dbReference type="SUPFAM" id="SSF46689">
    <property type="entry name" value="Homeodomain-like"/>
    <property type="match status" value="1"/>
</dbReference>
<keyword evidence="3" id="KW-0804">Transcription</keyword>
<organism evidence="6 7">
    <name type="scientific">Pseudonocardia thermophila</name>
    <dbReference type="NCBI Taxonomy" id="1848"/>
    <lineage>
        <taxon>Bacteria</taxon>
        <taxon>Bacillati</taxon>
        <taxon>Actinomycetota</taxon>
        <taxon>Actinomycetes</taxon>
        <taxon>Pseudonocardiales</taxon>
        <taxon>Pseudonocardiaceae</taxon>
        <taxon>Pseudonocardia</taxon>
    </lineage>
</organism>
<dbReference type="Pfam" id="PF16859">
    <property type="entry name" value="TetR_C_11"/>
    <property type="match status" value="1"/>
</dbReference>
<dbReference type="EMBL" id="FRAP01000005">
    <property type="protein sequence ID" value="SHK37670.1"/>
    <property type="molecule type" value="Genomic_DNA"/>
</dbReference>
<evidence type="ECO:0000256" key="4">
    <source>
        <dbReference type="PROSITE-ProRule" id="PRU00335"/>
    </source>
</evidence>
<dbReference type="RefSeq" id="WP_073456544.1">
    <property type="nucleotide sequence ID" value="NZ_CALGVN010000011.1"/>
</dbReference>
<evidence type="ECO:0000256" key="2">
    <source>
        <dbReference type="ARBA" id="ARBA00023125"/>
    </source>
</evidence>
<accession>A0A1M6RZ25</accession>
<keyword evidence="7" id="KW-1185">Reference proteome</keyword>
<dbReference type="InterPro" id="IPR011075">
    <property type="entry name" value="TetR_C"/>
</dbReference>
<dbReference type="GO" id="GO:0000976">
    <property type="term" value="F:transcription cis-regulatory region binding"/>
    <property type="evidence" value="ECO:0007669"/>
    <property type="project" value="TreeGrafter"/>
</dbReference>
<evidence type="ECO:0000259" key="5">
    <source>
        <dbReference type="PROSITE" id="PS50977"/>
    </source>
</evidence>
<keyword evidence="2 4" id="KW-0238">DNA-binding</keyword>
<dbReference type="PROSITE" id="PS50977">
    <property type="entry name" value="HTH_TETR_2"/>
    <property type="match status" value="1"/>
</dbReference>
<sequence>MSDVGQPQRRRGAALEQALVDAAWAELQRAGYDGFTIDAVAKSAGTSRAVVYRRWPNRAALVLTLVQEHFGSIADEVPDTGDLRDDVLEKLRGAIARIEAVGVDVMTGLLSELDDVPDALMSAAPDVFRRIIERARERGEIGPGPIPESVVTVPIVMARYAMMATREPPSEERLRAIVDELFMPLVRYYAGTAAD</sequence>
<dbReference type="OrthoDB" id="9796019at2"/>
<dbReference type="InterPro" id="IPR001647">
    <property type="entry name" value="HTH_TetR"/>
</dbReference>
<name>A0A1M6RZ25_PSETH</name>
<dbReference type="Pfam" id="PF00440">
    <property type="entry name" value="TetR_N"/>
    <property type="match status" value="1"/>
</dbReference>
<dbReference type="PANTHER" id="PTHR30055">
    <property type="entry name" value="HTH-TYPE TRANSCRIPTIONAL REGULATOR RUTR"/>
    <property type="match status" value="1"/>
</dbReference>
<proteinExistence type="predicted"/>
<feature type="DNA-binding region" description="H-T-H motif" evidence="4">
    <location>
        <begin position="36"/>
        <end position="55"/>
    </location>
</feature>
<dbReference type="InterPro" id="IPR009057">
    <property type="entry name" value="Homeodomain-like_sf"/>
</dbReference>
<evidence type="ECO:0000313" key="6">
    <source>
        <dbReference type="EMBL" id="SHK37670.1"/>
    </source>
</evidence>
<dbReference type="Gene3D" id="1.10.357.10">
    <property type="entry name" value="Tetracycline Repressor, domain 2"/>
    <property type="match status" value="1"/>
</dbReference>
<dbReference type="GO" id="GO:0003700">
    <property type="term" value="F:DNA-binding transcription factor activity"/>
    <property type="evidence" value="ECO:0007669"/>
    <property type="project" value="TreeGrafter"/>
</dbReference>
<evidence type="ECO:0000256" key="1">
    <source>
        <dbReference type="ARBA" id="ARBA00023015"/>
    </source>
</evidence>
<protein>
    <submittedName>
        <fullName evidence="6">Transcriptional regulator, TetR family</fullName>
    </submittedName>
</protein>
<dbReference type="STRING" id="1848.SAMN05443637_105232"/>
<keyword evidence="1" id="KW-0805">Transcription regulation</keyword>
<feature type="domain" description="HTH tetR-type" evidence="5">
    <location>
        <begin position="13"/>
        <end position="73"/>
    </location>
</feature>
<evidence type="ECO:0000256" key="3">
    <source>
        <dbReference type="ARBA" id="ARBA00023163"/>
    </source>
</evidence>
<dbReference type="AlphaFoldDB" id="A0A1M6RZ25"/>
<dbReference type="PANTHER" id="PTHR30055:SF148">
    <property type="entry name" value="TETR-FAMILY TRANSCRIPTIONAL REGULATOR"/>
    <property type="match status" value="1"/>
</dbReference>
<gene>
    <name evidence="6" type="ORF">SAMN05443637_105232</name>
</gene>
<dbReference type="InterPro" id="IPR050109">
    <property type="entry name" value="HTH-type_TetR-like_transc_reg"/>
</dbReference>
<evidence type="ECO:0000313" key="7">
    <source>
        <dbReference type="Proteomes" id="UP000184363"/>
    </source>
</evidence>
<reference evidence="6 7" key="1">
    <citation type="submission" date="2016-11" db="EMBL/GenBank/DDBJ databases">
        <authorList>
            <person name="Jaros S."/>
            <person name="Januszkiewicz K."/>
            <person name="Wedrychowicz H."/>
        </authorList>
    </citation>
    <scope>NUCLEOTIDE SEQUENCE [LARGE SCALE GENOMIC DNA]</scope>
    <source>
        <strain evidence="6 7">DSM 43832</strain>
    </source>
</reference>